<organism evidence="3 4">
    <name type="scientific">Kwoniella bestiolae CBS 10118</name>
    <dbReference type="NCBI Taxonomy" id="1296100"/>
    <lineage>
        <taxon>Eukaryota</taxon>
        <taxon>Fungi</taxon>
        <taxon>Dikarya</taxon>
        <taxon>Basidiomycota</taxon>
        <taxon>Agaricomycotina</taxon>
        <taxon>Tremellomycetes</taxon>
        <taxon>Tremellales</taxon>
        <taxon>Cryptococcaceae</taxon>
        <taxon>Kwoniella</taxon>
    </lineage>
</organism>
<reference evidence="3" key="2">
    <citation type="submission" date="2024-02" db="EMBL/GenBank/DDBJ databases">
        <title>Comparative genomics of Cryptococcus and Kwoniella reveals pathogenesis evolution and contrasting modes of karyotype evolution via chromosome fusion or intercentromeric recombination.</title>
        <authorList>
            <person name="Coelho M.A."/>
            <person name="David-Palma M."/>
            <person name="Shea T."/>
            <person name="Bowers K."/>
            <person name="McGinley-Smith S."/>
            <person name="Mohammad A.W."/>
            <person name="Gnirke A."/>
            <person name="Yurkov A.M."/>
            <person name="Nowrousian M."/>
            <person name="Sun S."/>
            <person name="Cuomo C.A."/>
            <person name="Heitman J."/>
        </authorList>
    </citation>
    <scope>NUCLEOTIDE SEQUENCE</scope>
    <source>
        <strain evidence="3">CBS 10118</strain>
    </source>
</reference>
<feature type="compositionally biased region" description="Polar residues" evidence="1">
    <location>
        <begin position="238"/>
        <end position="255"/>
    </location>
</feature>
<feature type="compositionally biased region" description="Polar residues" evidence="1">
    <location>
        <begin position="103"/>
        <end position="123"/>
    </location>
</feature>
<dbReference type="PANTHER" id="PTHR12463">
    <property type="entry name" value="OXYGENASE-RELATED"/>
    <property type="match status" value="1"/>
</dbReference>
<feature type="compositionally biased region" description="Low complexity" evidence="1">
    <location>
        <begin position="42"/>
        <end position="53"/>
    </location>
</feature>
<dbReference type="SUPFAM" id="SSF51197">
    <property type="entry name" value="Clavaminate synthase-like"/>
    <property type="match status" value="1"/>
</dbReference>
<dbReference type="GO" id="GO:0032451">
    <property type="term" value="F:demethylase activity"/>
    <property type="evidence" value="ECO:0007669"/>
    <property type="project" value="TreeGrafter"/>
</dbReference>
<accession>A0AAJ8MCT4</accession>
<protein>
    <recommendedName>
        <fullName evidence="2">Fe2OG dioxygenase domain-containing protein</fullName>
    </recommendedName>
</protein>
<dbReference type="Proteomes" id="UP000092730">
    <property type="component" value="Chromosome 7"/>
</dbReference>
<feature type="region of interest" description="Disordered" evidence="1">
    <location>
        <begin position="36"/>
        <end position="58"/>
    </location>
</feature>
<feature type="region of interest" description="Disordered" evidence="1">
    <location>
        <begin position="97"/>
        <end position="127"/>
    </location>
</feature>
<dbReference type="GO" id="GO:0070988">
    <property type="term" value="P:demethylation"/>
    <property type="evidence" value="ECO:0007669"/>
    <property type="project" value="InterPro"/>
</dbReference>
<name>A0AAJ8MCT4_9TREE</name>
<gene>
    <name evidence="3" type="ORF">I302_108047</name>
</gene>
<dbReference type="RefSeq" id="XP_019044303.2">
    <property type="nucleotide sequence ID" value="XM_019194180.2"/>
</dbReference>
<dbReference type="InterPro" id="IPR037151">
    <property type="entry name" value="AlkB-like_sf"/>
</dbReference>
<dbReference type="PROSITE" id="PS51471">
    <property type="entry name" value="FE2OG_OXY"/>
    <property type="match status" value="1"/>
</dbReference>
<feature type="domain" description="Fe2OG dioxygenase" evidence="2">
    <location>
        <begin position="173"/>
        <end position="325"/>
    </location>
</feature>
<dbReference type="GO" id="GO:0016491">
    <property type="term" value="F:oxidoreductase activity"/>
    <property type="evidence" value="ECO:0007669"/>
    <property type="project" value="TreeGrafter"/>
</dbReference>
<dbReference type="InterPro" id="IPR027450">
    <property type="entry name" value="AlkB-like"/>
</dbReference>
<dbReference type="EMBL" id="CP144547">
    <property type="protein sequence ID" value="WVW86009.1"/>
    <property type="molecule type" value="Genomic_DNA"/>
</dbReference>
<sequence length="347" mass="38786">MGNTTMDDITWVTDPWGHTTRIIHVPCGASRCNMYDSRKSTSRTGSSPSSAQSDDGHDQEIIEYNNGLTLINHFLPPEAYHVLLETIKEDFRELEETKRREQSTIPQNHDTINPSITPKNSQPKAKPKLRRQAIHYGPKYDYTTNHACPNSIPNPTYIQNLIERIKPHIRGLDINQATIQYYPPGSGIPPHIDTHSCFEDEILSFSLGAGVNMGFQRGDWGTREKMFAPRRCAAISTSTSNSDVAQNTSGSNGNATGQTTHSSTPSTSPKPSEPSTYHEIHLPPNSLCIMSNEIRYAWTHGIRSRATDDGIKRGDRYSITFRKVDFEGVCACQYGVWCDSQQGKSKD</sequence>
<feature type="compositionally biased region" description="Low complexity" evidence="1">
    <location>
        <begin position="256"/>
        <end position="275"/>
    </location>
</feature>
<dbReference type="GeneID" id="30211986"/>
<feature type="region of interest" description="Disordered" evidence="1">
    <location>
        <begin position="238"/>
        <end position="279"/>
    </location>
</feature>
<dbReference type="Gene3D" id="2.60.120.590">
    <property type="entry name" value="Alpha-ketoglutarate-dependent dioxygenase AlkB-like"/>
    <property type="match status" value="1"/>
</dbReference>
<dbReference type="AlphaFoldDB" id="A0AAJ8MCT4"/>
<dbReference type="PANTHER" id="PTHR12463:SF1">
    <property type="entry name" value="2-OXOGLUTARATE AND FE-DEPENDENT OXYGENASE FAMILY PROTEIN"/>
    <property type="match status" value="1"/>
</dbReference>
<evidence type="ECO:0000313" key="4">
    <source>
        <dbReference type="Proteomes" id="UP000092730"/>
    </source>
</evidence>
<proteinExistence type="predicted"/>
<dbReference type="KEGG" id="kbi:30211986"/>
<evidence type="ECO:0000259" key="2">
    <source>
        <dbReference type="PROSITE" id="PS51471"/>
    </source>
</evidence>
<evidence type="ECO:0000313" key="3">
    <source>
        <dbReference type="EMBL" id="WVW86009.1"/>
    </source>
</evidence>
<dbReference type="InterPro" id="IPR005123">
    <property type="entry name" value="Oxoglu/Fe-dep_dioxygenase_dom"/>
</dbReference>
<dbReference type="InterPro" id="IPR032857">
    <property type="entry name" value="ALKBH4"/>
</dbReference>
<keyword evidence="4" id="KW-1185">Reference proteome</keyword>
<evidence type="ECO:0000256" key="1">
    <source>
        <dbReference type="SAM" id="MobiDB-lite"/>
    </source>
</evidence>
<reference evidence="3" key="1">
    <citation type="submission" date="2013-07" db="EMBL/GenBank/DDBJ databases">
        <authorList>
            <consortium name="The Broad Institute Genome Sequencing Platform"/>
            <person name="Cuomo C."/>
            <person name="Litvintseva A."/>
            <person name="Chen Y."/>
            <person name="Heitman J."/>
            <person name="Sun S."/>
            <person name="Springer D."/>
            <person name="Dromer F."/>
            <person name="Young S.K."/>
            <person name="Zeng Q."/>
            <person name="Gargeya S."/>
            <person name="Fitzgerald M."/>
            <person name="Abouelleil A."/>
            <person name="Alvarado L."/>
            <person name="Berlin A.M."/>
            <person name="Chapman S.B."/>
            <person name="Dewar J."/>
            <person name="Goldberg J."/>
            <person name="Griggs A."/>
            <person name="Gujja S."/>
            <person name="Hansen M."/>
            <person name="Howarth C."/>
            <person name="Imamovic A."/>
            <person name="Larimer J."/>
            <person name="McCowan C."/>
            <person name="Murphy C."/>
            <person name="Pearson M."/>
            <person name="Priest M."/>
            <person name="Roberts A."/>
            <person name="Saif S."/>
            <person name="Shea T."/>
            <person name="Sykes S."/>
            <person name="Wortman J."/>
            <person name="Nusbaum C."/>
            <person name="Birren B."/>
        </authorList>
    </citation>
    <scope>NUCLEOTIDE SEQUENCE</scope>
    <source>
        <strain evidence="3">CBS 10118</strain>
    </source>
</reference>
<dbReference type="Pfam" id="PF13532">
    <property type="entry name" value="2OG-FeII_Oxy_2"/>
    <property type="match status" value="1"/>
</dbReference>